<dbReference type="GO" id="GO:0005634">
    <property type="term" value="C:nucleus"/>
    <property type="evidence" value="ECO:0007669"/>
    <property type="project" value="UniProtKB-SubCell"/>
</dbReference>
<evidence type="ECO:0000313" key="8">
    <source>
        <dbReference type="Proteomes" id="UP000634136"/>
    </source>
</evidence>
<dbReference type="NCBIfam" id="TIGR01557">
    <property type="entry name" value="myb_SHAQKYF"/>
    <property type="match status" value="1"/>
</dbReference>
<dbReference type="Gene3D" id="1.10.10.60">
    <property type="entry name" value="Homeodomain-like"/>
    <property type="match status" value="1"/>
</dbReference>
<evidence type="ECO:0000313" key="7">
    <source>
        <dbReference type="EMBL" id="KAF7840336.1"/>
    </source>
</evidence>
<name>A0A834X8F9_9FABA</name>
<evidence type="ECO:0000256" key="5">
    <source>
        <dbReference type="SAM" id="MobiDB-lite"/>
    </source>
</evidence>
<dbReference type="AlphaFoldDB" id="A0A834X8F9"/>
<dbReference type="OrthoDB" id="551907at2759"/>
<dbReference type="FunFam" id="1.10.10.60:FF:000002">
    <property type="entry name" value="Myb family transcription factor"/>
    <property type="match status" value="1"/>
</dbReference>
<protein>
    <submittedName>
        <fullName evidence="7">Putative Myb family transcription factor</fullName>
    </submittedName>
</protein>
<evidence type="ECO:0000256" key="3">
    <source>
        <dbReference type="ARBA" id="ARBA00023163"/>
    </source>
</evidence>
<keyword evidence="2" id="KW-0805">Transcription regulation</keyword>
<dbReference type="InterPro" id="IPR001005">
    <property type="entry name" value="SANT/Myb"/>
</dbReference>
<dbReference type="InterPro" id="IPR009057">
    <property type="entry name" value="Homeodomain-like_sf"/>
</dbReference>
<evidence type="ECO:0000256" key="2">
    <source>
        <dbReference type="ARBA" id="ARBA00023015"/>
    </source>
</evidence>
<accession>A0A834X8F9</accession>
<dbReference type="EMBL" id="JAAIUW010000002">
    <property type="protein sequence ID" value="KAF7840336.1"/>
    <property type="molecule type" value="Genomic_DNA"/>
</dbReference>
<feature type="compositionally biased region" description="Basic and acidic residues" evidence="5">
    <location>
        <begin position="39"/>
        <end position="48"/>
    </location>
</feature>
<feature type="compositionally biased region" description="Acidic residues" evidence="5">
    <location>
        <begin position="49"/>
        <end position="65"/>
    </location>
</feature>
<dbReference type="PANTHER" id="PTHR31314">
    <property type="entry name" value="MYB FAMILY TRANSCRIPTION FACTOR PHL7-LIKE"/>
    <property type="match status" value="1"/>
</dbReference>
<dbReference type="Pfam" id="PF00249">
    <property type="entry name" value="Myb_DNA-binding"/>
    <property type="match status" value="1"/>
</dbReference>
<feature type="region of interest" description="Disordered" evidence="5">
    <location>
        <begin position="1"/>
        <end position="82"/>
    </location>
</feature>
<evidence type="ECO:0000259" key="6">
    <source>
        <dbReference type="PROSITE" id="PS51294"/>
    </source>
</evidence>
<dbReference type="GO" id="GO:0003677">
    <property type="term" value="F:DNA binding"/>
    <property type="evidence" value="ECO:0007669"/>
    <property type="project" value="InterPro"/>
</dbReference>
<feature type="compositionally biased region" description="Acidic residues" evidence="5">
    <location>
        <begin position="28"/>
        <end position="38"/>
    </location>
</feature>
<dbReference type="InterPro" id="IPR017930">
    <property type="entry name" value="Myb_dom"/>
</dbReference>
<organism evidence="7 8">
    <name type="scientific">Senna tora</name>
    <dbReference type="NCBI Taxonomy" id="362788"/>
    <lineage>
        <taxon>Eukaryota</taxon>
        <taxon>Viridiplantae</taxon>
        <taxon>Streptophyta</taxon>
        <taxon>Embryophyta</taxon>
        <taxon>Tracheophyta</taxon>
        <taxon>Spermatophyta</taxon>
        <taxon>Magnoliopsida</taxon>
        <taxon>eudicotyledons</taxon>
        <taxon>Gunneridae</taxon>
        <taxon>Pentapetalae</taxon>
        <taxon>rosids</taxon>
        <taxon>fabids</taxon>
        <taxon>Fabales</taxon>
        <taxon>Fabaceae</taxon>
        <taxon>Caesalpinioideae</taxon>
        <taxon>Cassia clade</taxon>
        <taxon>Senna</taxon>
    </lineage>
</organism>
<dbReference type="GO" id="GO:0003700">
    <property type="term" value="F:DNA-binding transcription factor activity"/>
    <property type="evidence" value="ECO:0007669"/>
    <property type="project" value="InterPro"/>
</dbReference>
<dbReference type="SUPFAM" id="SSF46689">
    <property type="entry name" value="Homeodomain-like"/>
    <property type="match status" value="1"/>
</dbReference>
<sequence length="552" mass="63656">MSSEELDHEEGSLGSGGSQKYCSISFDLNEEASSDDDQQDKKDEIREKDEEDNEVEVEEEEEEENSSSNSRDNNEEAKEIMRSGRSVRQYVRSKMPRLRWTPDLHLSFVHAVKRLGGQERATPKLVLQLMNVRGLSIAHVKSHLQMYRSKKLDEAGQVINQKYRSSHLARICEASSYPFMNNNPQLKMGNGGIILESNYNQHTNSAVQGLFRPSFTLSHSHITPTDSIRQQEWFLNYKQPYPYRRQSSIISNEVVMPSTLTSTQLLRNDHTTTRIAPIRPSQFLEEKKWPPLHIISSNPQYKHFTNYLPSSTTTTNTSIQGQLSNNTTFKLQFEPSFRIKLNEEKGVKKDEEEWLPDLRLGLNYCERDDNIIDNKDAGGMNSLSKLKAEHAKARTRKVILAMEGEEEMDQNQLHHYLNFQLLQFFKFLGSDSIYVQCLFNRGAFSDFLGAHFLNASMAFVLEFEFIGLTNLGFFRVTEQPRSTSRAIRSDLRDFAWFRNLIAGKKRLIMKSRVCGSVEKGEALDMELLKPLWDVEEVQIHHFPFVFLGYAPN</sequence>
<dbReference type="PANTHER" id="PTHR31314:SF128">
    <property type="entry name" value="OS11G0106100 PROTEIN"/>
    <property type="match status" value="1"/>
</dbReference>
<comment type="subcellular location">
    <subcellularLocation>
        <location evidence="1">Nucleus</location>
    </subcellularLocation>
</comment>
<comment type="caution">
    <text evidence="7">The sequence shown here is derived from an EMBL/GenBank/DDBJ whole genome shotgun (WGS) entry which is preliminary data.</text>
</comment>
<feature type="domain" description="HTH myb-type" evidence="6">
    <location>
        <begin position="92"/>
        <end position="152"/>
    </location>
</feature>
<proteinExistence type="predicted"/>
<keyword evidence="3" id="KW-0804">Transcription</keyword>
<evidence type="ECO:0000256" key="4">
    <source>
        <dbReference type="ARBA" id="ARBA00023242"/>
    </source>
</evidence>
<dbReference type="InterPro" id="IPR006447">
    <property type="entry name" value="Myb_dom_plants"/>
</dbReference>
<keyword evidence="4" id="KW-0539">Nucleus</keyword>
<dbReference type="InterPro" id="IPR046955">
    <property type="entry name" value="PHR1-like"/>
</dbReference>
<reference evidence="7" key="1">
    <citation type="submission" date="2020-09" db="EMBL/GenBank/DDBJ databases">
        <title>Genome-Enabled Discovery of Anthraquinone Biosynthesis in Senna tora.</title>
        <authorList>
            <person name="Kang S.-H."/>
            <person name="Pandey R.P."/>
            <person name="Lee C.-M."/>
            <person name="Sim J.-S."/>
            <person name="Jeong J.-T."/>
            <person name="Choi B.-S."/>
            <person name="Jung M."/>
            <person name="Ginzburg D."/>
            <person name="Zhao K."/>
            <person name="Won S.Y."/>
            <person name="Oh T.-J."/>
            <person name="Yu Y."/>
            <person name="Kim N.-H."/>
            <person name="Lee O.R."/>
            <person name="Lee T.-H."/>
            <person name="Bashyal P."/>
            <person name="Kim T.-S."/>
            <person name="Lee W.-H."/>
            <person name="Kawkins C."/>
            <person name="Kim C.-K."/>
            <person name="Kim J.S."/>
            <person name="Ahn B.O."/>
            <person name="Rhee S.Y."/>
            <person name="Sohng J.K."/>
        </authorList>
    </citation>
    <scope>NUCLEOTIDE SEQUENCE</scope>
    <source>
        <tissue evidence="7">Leaf</tissue>
    </source>
</reference>
<gene>
    <name evidence="7" type="ORF">G2W53_002634</name>
</gene>
<feature type="compositionally biased region" description="Basic and acidic residues" evidence="5">
    <location>
        <begin position="72"/>
        <end position="82"/>
    </location>
</feature>
<dbReference type="PROSITE" id="PS51294">
    <property type="entry name" value="HTH_MYB"/>
    <property type="match status" value="1"/>
</dbReference>
<dbReference type="Proteomes" id="UP000634136">
    <property type="component" value="Unassembled WGS sequence"/>
</dbReference>
<evidence type="ECO:0000256" key="1">
    <source>
        <dbReference type="ARBA" id="ARBA00004123"/>
    </source>
</evidence>
<keyword evidence="8" id="KW-1185">Reference proteome</keyword>